<sequence>MVETNIGQFILELGCEELPAGQIINISNHIKNEIIAKLNLAKISFGDFISHYTPRRLYFQIDNLLLDPIDQTEILKGPPEKISRNPDGDLSQAGLGFAKKNNLETSDLYFEDGYLCAKKTLKGQSAKSILETSIPEIVSSTPGVRFMRWADGETKFARPIQWILAVIVSTKSPKQILDFSIEGLSASDISYGHRFLGNGAITVSEPKKFIEDLRAQGVILDLEDRKKIIMDSANKLADSVSGVVVFDENLLTELCLITENPAPILCSFDTKFLAIPDCVLKTVMIHHQRYLPIETEYIDSSSSDVTKRRLTPYFIAVSNNPLAQASKNIKAGNEKVIVPRFKDADFFVQEDMKISLEERLEKLSKLNFIKGTMLAKSQRLKKISAYIIRQLDEHFHNNPHKGPNDNLDQKTKELIEASALLAKADLSTNLVFEFTELQGEIGGVYALKSGLDECVAMAISDHYKPRFAGDALPSTIGAKILAIADKMDNLVCSFALGKIPSGSADPFALRRQANGLLEIILHSHLVLDISSLVDEVCRLQQEEFGVGEMITKIKGRGADRQEVQVPELNWQGTPSLVKDFLRQRLEFVFEIFHKHKEINKAVIAHGDPLTDLNKRHMFVHTLYSLKERPDEFRDFISAVSRIVNITKTASSAGLRINPDLFQTEQEKNLYQILKILDVADSQKIAYEPLLTANQILEIVAPVNSFFDNVLVNAEQEDIRNNRKALVNYANSLLSELADFSLL</sequence>
<dbReference type="SUPFAM" id="SSF109604">
    <property type="entry name" value="HD-domain/PDEase-like"/>
    <property type="match status" value="1"/>
</dbReference>
<name>A0A5C6M5N0_9PLAN</name>
<dbReference type="GO" id="GO:0004814">
    <property type="term" value="F:arginine-tRNA ligase activity"/>
    <property type="evidence" value="ECO:0007669"/>
    <property type="project" value="InterPro"/>
</dbReference>
<comment type="similarity">
    <text evidence="2 10">Belongs to the class-II aminoacyl-tRNA synthetase family.</text>
</comment>
<dbReference type="PROSITE" id="PS50861">
    <property type="entry name" value="AA_TRNA_LIGASE_II_GLYAB"/>
    <property type="match status" value="1"/>
</dbReference>
<dbReference type="GO" id="GO:0006420">
    <property type="term" value="P:arginyl-tRNA aminoacylation"/>
    <property type="evidence" value="ECO:0007669"/>
    <property type="project" value="InterPro"/>
</dbReference>
<dbReference type="InterPro" id="IPR015944">
    <property type="entry name" value="Gly-tRNA-synth_bsu"/>
</dbReference>
<evidence type="ECO:0000256" key="5">
    <source>
        <dbReference type="ARBA" id="ARBA00022741"/>
    </source>
</evidence>
<dbReference type="AlphaFoldDB" id="A0A5C6M5N0"/>
<dbReference type="EC" id="6.1.1.14" evidence="10"/>
<keyword evidence="5 10" id="KW-0547">Nucleotide-binding</keyword>
<dbReference type="PANTHER" id="PTHR30075">
    <property type="entry name" value="GLYCYL-TRNA SYNTHETASE"/>
    <property type="match status" value="1"/>
</dbReference>
<proteinExistence type="inferred from homology"/>
<dbReference type="GO" id="GO:0005829">
    <property type="term" value="C:cytosol"/>
    <property type="evidence" value="ECO:0007669"/>
    <property type="project" value="TreeGrafter"/>
</dbReference>
<dbReference type="Proteomes" id="UP000321083">
    <property type="component" value="Unassembled WGS sequence"/>
</dbReference>
<keyword evidence="7 10" id="KW-0648">Protein biosynthesis</keyword>
<dbReference type="EMBL" id="SRHE01000122">
    <property type="protein sequence ID" value="TWW10036.1"/>
    <property type="molecule type" value="Genomic_DNA"/>
</dbReference>
<comment type="catalytic activity">
    <reaction evidence="9 10">
        <text>tRNA(Gly) + glycine + ATP = glycyl-tRNA(Gly) + AMP + diphosphate</text>
        <dbReference type="Rhea" id="RHEA:16013"/>
        <dbReference type="Rhea" id="RHEA-COMP:9664"/>
        <dbReference type="Rhea" id="RHEA-COMP:9683"/>
        <dbReference type="ChEBI" id="CHEBI:30616"/>
        <dbReference type="ChEBI" id="CHEBI:33019"/>
        <dbReference type="ChEBI" id="CHEBI:57305"/>
        <dbReference type="ChEBI" id="CHEBI:78442"/>
        <dbReference type="ChEBI" id="CHEBI:78522"/>
        <dbReference type="ChEBI" id="CHEBI:456215"/>
        <dbReference type="EC" id="6.1.1.14"/>
    </reaction>
</comment>
<keyword evidence="6 10" id="KW-0067">ATP-binding</keyword>
<dbReference type="InterPro" id="IPR008909">
    <property type="entry name" value="DALR_anticod-bd"/>
</dbReference>
<evidence type="ECO:0000256" key="2">
    <source>
        <dbReference type="ARBA" id="ARBA00008226"/>
    </source>
</evidence>
<keyword evidence="4 10" id="KW-0436">Ligase</keyword>
<feature type="domain" description="DALR anticodon binding" evidence="11">
    <location>
        <begin position="638"/>
        <end position="735"/>
    </location>
</feature>
<dbReference type="NCBIfam" id="TIGR00211">
    <property type="entry name" value="glyS"/>
    <property type="match status" value="1"/>
</dbReference>
<gene>
    <name evidence="10 12" type="primary">glyS</name>
    <name evidence="12" type="ORF">E3A20_08320</name>
</gene>
<dbReference type="InterPro" id="IPR006194">
    <property type="entry name" value="Gly-tRNA-synth_heterodimer"/>
</dbReference>
<evidence type="ECO:0000256" key="6">
    <source>
        <dbReference type="ARBA" id="ARBA00022840"/>
    </source>
</evidence>
<reference evidence="12 13" key="1">
    <citation type="submission" date="2019-08" db="EMBL/GenBank/DDBJ databases">
        <title>100 year-old enigma solved: identification of Planctomyces bekefii, the type genus and species of the phylum Planctomycetes.</title>
        <authorList>
            <person name="Svetlana D.N."/>
            <person name="Overmann J."/>
        </authorList>
    </citation>
    <scope>NUCLEOTIDE SEQUENCE [LARGE SCALE GENOMIC DNA]</scope>
    <source>
        <strain evidence="12">Phe10_nw2017</strain>
    </source>
</reference>
<evidence type="ECO:0000313" key="12">
    <source>
        <dbReference type="EMBL" id="TWW10036.1"/>
    </source>
</evidence>
<comment type="subunit">
    <text evidence="10">Tetramer of two alpha and two beta subunits.</text>
</comment>
<evidence type="ECO:0000256" key="7">
    <source>
        <dbReference type="ARBA" id="ARBA00022917"/>
    </source>
</evidence>
<dbReference type="GO" id="GO:0005524">
    <property type="term" value="F:ATP binding"/>
    <property type="evidence" value="ECO:0007669"/>
    <property type="project" value="UniProtKB-UniRule"/>
</dbReference>
<evidence type="ECO:0000256" key="9">
    <source>
        <dbReference type="ARBA" id="ARBA00047937"/>
    </source>
</evidence>
<evidence type="ECO:0000256" key="1">
    <source>
        <dbReference type="ARBA" id="ARBA00004496"/>
    </source>
</evidence>
<comment type="caution">
    <text evidence="12">The sequence shown here is derived from an EMBL/GenBank/DDBJ whole genome shotgun (WGS) entry which is preliminary data.</text>
</comment>
<evidence type="ECO:0000256" key="3">
    <source>
        <dbReference type="ARBA" id="ARBA00022490"/>
    </source>
</evidence>
<evidence type="ECO:0000259" key="11">
    <source>
        <dbReference type="Pfam" id="PF05746"/>
    </source>
</evidence>
<protein>
    <recommendedName>
        <fullName evidence="10">Glycine--tRNA ligase beta subunit</fullName>
        <ecNumber evidence="10">6.1.1.14</ecNumber>
    </recommendedName>
    <alternativeName>
        <fullName evidence="10">Glycyl-tRNA synthetase beta subunit</fullName>
        <shortName evidence="10">GlyRS</shortName>
    </alternativeName>
</protein>
<dbReference type="GO" id="GO:0004820">
    <property type="term" value="F:glycine-tRNA ligase activity"/>
    <property type="evidence" value="ECO:0007669"/>
    <property type="project" value="UniProtKB-UniRule"/>
</dbReference>
<dbReference type="Pfam" id="PF02092">
    <property type="entry name" value="tRNA_synt_2f"/>
    <property type="match status" value="1"/>
</dbReference>
<evidence type="ECO:0000256" key="4">
    <source>
        <dbReference type="ARBA" id="ARBA00022598"/>
    </source>
</evidence>
<dbReference type="Pfam" id="PF05746">
    <property type="entry name" value="DALR_1"/>
    <property type="match status" value="1"/>
</dbReference>
<accession>A0A5C6M5N0</accession>
<dbReference type="PRINTS" id="PR01045">
    <property type="entry name" value="TRNASYNTHGB"/>
</dbReference>
<evidence type="ECO:0000256" key="8">
    <source>
        <dbReference type="ARBA" id="ARBA00023146"/>
    </source>
</evidence>
<reference evidence="12 13" key="2">
    <citation type="submission" date="2019-08" db="EMBL/GenBank/DDBJ databases">
        <authorList>
            <person name="Henke P."/>
        </authorList>
    </citation>
    <scope>NUCLEOTIDE SEQUENCE [LARGE SCALE GENOMIC DNA]</scope>
    <source>
        <strain evidence="12">Phe10_nw2017</strain>
    </source>
</reference>
<comment type="subcellular location">
    <subcellularLocation>
        <location evidence="1 10">Cytoplasm</location>
    </subcellularLocation>
</comment>
<keyword evidence="8 10" id="KW-0030">Aminoacyl-tRNA synthetase</keyword>
<keyword evidence="13" id="KW-1185">Reference proteome</keyword>
<evidence type="ECO:0000313" key="13">
    <source>
        <dbReference type="Proteomes" id="UP000321083"/>
    </source>
</evidence>
<evidence type="ECO:0000256" key="10">
    <source>
        <dbReference type="HAMAP-Rule" id="MF_00255"/>
    </source>
</evidence>
<keyword evidence="3 10" id="KW-0963">Cytoplasm</keyword>
<organism evidence="12 13">
    <name type="scientific">Planctomyces bekefii</name>
    <dbReference type="NCBI Taxonomy" id="1653850"/>
    <lineage>
        <taxon>Bacteria</taxon>
        <taxon>Pseudomonadati</taxon>
        <taxon>Planctomycetota</taxon>
        <taxon>Planctomycetia</taxon>
        <taxon>Planctomycetales</taxon>
        <taxon>Planctomycetaceae</taxon>
        <taxon>Planctomyces</taxon>
    </lineage>
</organism>
<dbReference type="GO" id="GO:0006426">
    <property type="term" value="P:glycyl-tRNA aminoacylation"/>
    <property type="evidence" value="ECO:0007669"/>
    <property type="project" value="UniProtKB-UniRule"/>
</dbReference>
<dbReference type="PANTHER" id="PTHR30075:SF2">
    <property type="entry name" value="GLYCINE--TRNA LIGASE, CHLOROPLASTIC_MITOCHONDRIAL 2"/>
    <property type="match status" value="1"/>
</dbReference>
<dbReference type="HAMAP" id="MF_00255">
    <property type="entry name" value="Gly_tRNA_synth_beta"/>
    <property type="match status" value="1"/>
</dbReference>